<dbReference type="InterPro" id="IPR005135">
    <property type="entry name" value="Endo/exonuclease/phosphatase"/>
</dbReference>
<feature type="domain" description="Reverse transcriptase" evidence="3">
    <location>
        <begin position="1189"/>
        <end position="1467"/>
    </location>
</feature>
<keyword evidence="2" id="KW-0812">Transmembrane</keyword>
<sequence>MAAPAALPGTKCPTPALQSPIVVPADDPDFVKKVAESMLDIASKDILDRLTAPVAFDPPGDKKLALPQLLEGPWSRLRMAMERRAACPYAKARESSLTAVELRLWGDLRTQISGFYNEVSRFMNSFDNSSPREEATVPVIATEPAPLTFFSWTVDDVALSMQAAVFATSGRFISWDNALKHAHDFGASQKDNATPPDNNALGLFVQPTAAPPHLAKLNPPTHTHVTKAAPKSIVALAPPPQPPAKSWAKVAAPTAATPAPAKESNRPIRNMAAIQKELSQIKAHKKDSSERAPTQQEEEEGWNVQGKGKKGKGRGGPVAPSSLPPGVLPVRKPAPNMEKRAPANDLEVAFKPESPIDIDLVKVRANPTESRSCLTRLLKHCNEITNLKEYKDKTDIRVKSFSYSRNGNCIAVFTPKTSIKEVELFAPGLCGVMGLKGAVSVQRTSGWTRMCISHFPAWAADPETGEWLDRINTKDEILAVLHDFAPRELLTKFPPIDVRFFKPDEVVSQCRPGGFETIVVSVDDPTGKAQAAYASARLSFGYRNSFVSAHTTRPKIAECKRCCSYQCPRPQVCSTPMRCFKCGERHDPQNHDSRCSQCRAQKVADKPGHVCTCPPRCANCKGTHFFGDPLCPGRLKYVLVPPAIVTDEYTTGMNPPGGSPWSPTSMCTPPTGLISPKAAGTQAPQPPALAENGLISREIMQVNAVKLNTCIHTLLASPEYNDISILIVSDPWWGPIGTAKHDTNDQHRLLGAPANPLWRCFAPPIDTQNSASLPSCIVYVRKDRGIMVEIDPLSPATPFFFTLDIFINGFAFKIVPIYLHGPKHAEAAQALFQLPMIETPTLVCRDFNIQHPDLSDFPGAKVKTSALGQEFTEWLLDSDLHILNDPHRPTQEPRVRGHAPSIIDFTIANGALFSMDIVLDWDSSFAHSLDSDHATIFFTIHAPRVSEHPTKQFRFVIDPLMEDDWTAAFEHRVLELGLKSTITCLQEVEELASGLLGACTWATEAVMESCPSQRKAPRAPWWNEDCSAACGRVVTAKEEGMGRDEICAHTLHLWYCIRKAKRTFFDEICSTARPDNIWGINQWYRGRKSYGLPTLRGLDGTLATTNLAKAELLHETFFLYTPTTLAGLSVEALAQNAELPFPMISKGEIAANLASCSNKSAPGAHGSNYQVLRWAFAAQGDLIEVLYNAMLSHKYHPVCLKNALIAPIPKPNKFDFASPKAYRPISLLETLSKLFEKIMAARFTTLSGLHGLIPPKQFGGKDMTSCMDAGLSLIHNIESAWAAKKQVSITLLNISGYFNNIDHELLAKCMQQMGYPTHVIGWLRSYLSDWMASFRINDEVGAAFELQGRGIPQGSPLSPVFSSIFTAPMLTSLRARGVQVRMYIDDLCIFEQGDSQEGCIAGLLGSTHATLEALEDMGLDAERSKTELIHFAKNAKEMMKNLPLVLGDKAKDIIRGASTVRWLGFFLDRRLNFKDHVSRMATRAKCVLGGMRMLGNSLRGLSVYHMRMLVNACIILILTYGFALWFHGRNSKGHCKTLQTVQNIACRWASGSFRTAPTAVLEHVIAMPPIEFHIHHQCANYSAKLRHLPSSSQVCTRLPRGFRTSSPVLASTARFSPINALASYTSPDAKAITPYLIMPWEGVKLLEDRLTVSIPSCKGDVQKKAYALALQSRISDLSQKTGVATLYTDSSCFSQNGARHTGWGWCLKFGENEIDHAGGALRPNHTSYDAECYTLADGISRVSQLAGLTPVYLLHIVSDNTGMLQGILSRRPKGAPSAINRAACELCDLTSEHEHLDLLISWCPAHHQVPGNERADALAKRQGATACGLGSALELVQGETSELHGYPRPAEPTQTMAPPLPHGTQQTQENPYADHTCDYRAWQAQSVPPSLQQSRVPRMPLWTPETGRSTHH</sequence>
<evidence type="ECO:0000256" key="2">
    <source>
        <dbReference type="SAM" id="Phobius"/>
    </source>
</evidence>
<dbReference type="InterPro" id="IPR002156">
    <property type="entry name" value="RNaseH_domain"/>
</dbReference>
<dbReference type="InterPro" id="IPR012337">
    <property type="entry name" value="RNaseH-like_sf"/>
</dbReference>
<feature type="compositionally biased region" description="Polar residues" evidence="1">
    <location>
        <begin position="1886"/>
        <end position="1895"/>
    </location>
</feature>
<feature type="region of interest" description="Disordered" evidence="1">
    <location>
        <begin position="1886"/>
        <end position="1912"/>
    </location>
</feature>
<evidence type="ECO:0000313" key="6">
    <source>
        <dbReference type="Proteomes" id="UP000383932"/>
    </source>
</evidence>
<dbReference type="InterPro" id="IPR000477">
    <property type="entry name" value="RT_dom"/>
</dbReference>
<organism evidence="5 6">
    <name type="scientific">Ceratobasidium theobromae</name>
    <dbReference type="NCBI Taxonomy" id="1582974"/>
    <lineage>
        <taxon>Eukaryota</taxon>
        <taxon>Fungi</taxon>
        <taxon>Dikarya</taxon>
        <taxon>Basidiomycota</taxon>
        <taxon>Agaricomycotina</taxon>
        <taxon>Agaricomycetes</taxon>
        <taxon>Cantharellales</taxon>
        <taxon>Ceratobasidiaceae</taxon>
        <taxon>Ceratobasidium</taxon>
    </lineage>
</organism>
<dbReference type="EMBL" id="SSOP01000277">
    <property type="protein sequence ID" value="KAB5589386.1"/>
    <property type="molecule type" value="Genomic_DNA"/>
</dbReference>
<dbReference type="Pfam" id="PF00078">
    <property type="entry name" value="RVT_1"/>
    <property type="match status" value="1"/>
</dbReference>
<dbReference type="GO" id="GO:0003964">
    <property type="term" value="F:RNA-directed DNA polymerase activity"/>
    <property type="evidence" value="ECO:0007669"/>
    <property type="project" value="UniProtKB-KW"/>
</dbReference>
<dbReference type="Proteomes" id="UP000383932">
    <property type="component" value="Unassembled WGS sequence"/>
</dbReference>
<feature type="region of interest" description="Disordered" evidence="1">
    <location>
        <begin position="239"/>
        <end position="268"/>
    </location>
</feature>
<reference evidence="5 6" key="1">
    <citation type="journal article" date="2019" name="Fungal Biol. Biotechnol.">
        <title>Draft genome sequence of fastidious pathogen Ceratobasidium theobromae, which causes vascular-streak dieback in Theobroma cacao.</title>
        <authorList>
            <person name="Ali S.S."/>
            <person name="Asman A."/>
            <person name="Shao J."/>
            <person name="Firmansyah A.P."/>
            <person name="Susilo A.W."/>
            <person name="Rosmana A."/>
            <person name="McMahon P."/>
            <person name="Junaid M."/>
            <person name="Guest D."/>
            <person name="Kheng T.Y."/>
            <person name="Meinhardt L.W."/>
            <person name="Bailey B.A."/>
        </authorList>
    </citation>
    <scope>NUCLEOTIDE SEQUENCE [LARGE SCALE GENOMIC DNA]</scope>
    <source>
        <strain evidence="5 6">CT2</strain>
    </source>
</reference>
<feature type="region of interest" description="Disordered" evidence="1">
    <location>
        <begin position="280"/>
        <end position="335"/>
    </location>
</feature>
<keyword evidence="5" id="KW-0548">Nucleotidyltransferase</keyword>
<dbReference type="CDD" id="cd09276">
    <property type="entry name" value="Rnase_HI_RT_non_LTR"/>
    <property type="match status" value="1"/>
</dbReference>
<name>A0A5N5QD67_9AGAM</name>
<feature type="region of interest" description="Disordered" evidence="1">
    <location>
        <begin position="1842"/>
        <end position="1869"/>
    </location>
</feature>
<dbReference type="OrthoDB" id="412006at2759"/>
<gene>
    <name evidence="5" type="ORF">CTheo_7167</name>
</gene>
<dbReference type="SUPFAM" id="SSF56672">
    <property type="entry name" value="DNA/RNA polymerases"/>
    <property type="match status" value="1"/>
</dbReference>
<dbReference type="SUPFAM" id="SSF56219">
    <property type="entry name" value="DNase I-like"/>
    <property type="match status" value="1"/>
</dbReference>
<keyword evidence="2" id="KW-0472">Membrane</keyword>
<keyword evidence="6" id="KW-1185">Reference proteome</keyword>
<comment type="caution">
    <text evidence="5">The sequence shown here is derived from an EMBL/GenBank/DDBJ whole genome shotgun (WGS) entry which is preliminary data.</text>
</comment>
<accession>A0A5N5QD67</accession>
<dbReference type="InterPro" id="IPR036397">
    <property type="entry name" value="RNaseH_sf"/>
</dbReference>
<evidence type="ECO:0000259" key="4">
    <source>
        <dbReference type="PROSITE" id="PS50879"/>
    </source>
</evidence>
<dbReference type="PROSITE" id="PS50878">
    <property type="entry name" value="RT_POL"/>
    <property type="match status" value="1"/>
</dbReference>
<dbReference type="SUPFAM" id="SSF53098">
    <property type="entry name" value="Ribonuclease H-like"/>
    <property type="match status" value="1"/>
</dbReference>
<keyword evidence="2" id="KW-1133">Transmembrane helix</keyword>
<dbReference type="InterPro" id="IPR036691">
    <property type="entry name" value="Endo/exonu/phosph_ase_sf"/>
</dbReference>
<dbReference type="Pfam" id="PF14529">
    <property type="entry name" value="Exo_endo_phos_2"/>
    <property type="match status" value="1"/>
</dbReference>
<protein>
    <submittedName>
        <fullName evidence="5">Reverse transcriptase from mobile element jockey protein</fullName>
    </submittedName>
</protein>
<dbReference type="Pfam" id="PF00075">
    <property type="entry name" value="RNase_H"/>
    <property type="match status" value="1"/>
</dbReference>
<keyword evidence="5" id="KW-0808">Transferase</keyword>
<feature type="transmembrane region" description="Helical" evidence="2">
    <location>
        <begin position="1508"/>
        <end position="1526"/>
    </location>
</feature>
<dbReference type="GO" id="GO:0003676">
    <property type="term" value="F:nucleic acid binding"/>
    <property type="evidence" value="ECO:0007669"/>
    <property type="project" value="InterPro"/>
</dbReference>
<keyword evidence="5" id="KW-0695">RNA-directed DNA polymerase</keyword>
<feature type="compositionally biased region" description="Low complexity" evidence="1">
    <location>
        <begin position="251"/>
        <end position="261"/>
    </location>
</feature>
<dbReference type="PROSITE" id="PS50879">
    <property type="entry name" value="RNASE_H_1"/>
    <property type="match status" value="1"/>
</dbReference>
<dbReference type="GO" id="GO:0004523">
    <property type="term" value="F:RNA-DNA hybrid ribonuclease activity"/>
    <property type="evidence" value="ECO:0007669"/>
    <property type="project" value="InterPro"/>
</dbReference>
<dbReference type="PANTHER" id="PTHR33481:SF1">
    <property type="entry name" value="ENDONUCLEASE_EXONUCLEASE_PHOSPHATASE DOMAIN-CONTAINING PROTEIN-RELATED"/>
    <property type="match status" value="1"/>
</dbReference>
<proteinExistence type="predicted"/>
<dbReference type="Gene3D" id="3.30.420.10">
    <property type="entry name" value="Ribonuclease H-like superfamily/Ribonuclease H"/>
    <property type="match status" value="1"/>
</dbReference>
<evidence type="ECO:0000256" key="1">
    <source>
        <dbReference type="SAM" id="MobiDB-lite"/>
    </source>
</evidence>
<dbReference type="PANTHER" id="PTHR33481">
    <property type="entry name" value="REVERSE TRANSCRIPTASE"/>
    <property type="match status" value="1"/>
</dbReference>
<evidence type="ECO:0000313" key="5">
    <source>
        <dbReference type="EMBL" id="KAB5589386.1"/>
    </source>
</evidence>
<dbReference type="CDD" id="cd01650">
    <property type="entry name" value="RT_nLTR_like"/>
    <property type="match status" value="1"/>
</dbReference>
<dbReference type="InterPro" id="IPR043502">
    <property type="entry name" value="DNA/RNA_pol_sf"/>
</dbReference>
<evidence type="ECO:0000259" key="3">
    <source>
        <dbReference type="PROSITE" id="PS50878"/>
    </source>
</evidence>
<dbReference type="Gene3D" id="3.60.10.10">
    <property type="entry name" value="Endonuclease/exonuclease/phosphatase"/>
    <property type="match status" value="1"/>
</dbReference>
<feature type="domain" description="RNase H type-1" evidence="4">
    <location>
        <begin position="1680"/>
        <end position="1824"/>
    </location>
</feature>